<protein>
    <submittedName>
        <fullName evidence="3">Tandem-95 repeat protein</fullName>
    </submittedName>
</protein>
<keyword evidence="4" id="KW-1185">Reference proteome</keyword>
<dbReference type="InterPro" id="IPR018247">
    <property type="entry name" value="EF_Hand_1_Ca_BS"/>
</dbReference>
<dbReference type="NCBIfam" id="NF012211">
    <property type="entry name" value="tand_rpt_95"/>
    <property type="match status" value="4"/>
</dbReference>
<dbReference type="EMBL" id="RRCF01000001">
    <property type="protein sequence ID" value="RRJ24063.1"/>
    <property type="molecule type" value="Genomic_DNA"/>
</dbReference>
<dbReference type="SMART" id="SM00736">
    <property type="entry name" value="CADG"/>
    <property type="match status" value="3"/>
</dbReference>
<keyword evidence="1" id="KW-0732">Signal</keyword>
<proteinExistence type="predicted"/>
<dbReference type="GO" id="GO:0005509">
    <property type="term" value="F:calcium ion binding"/>
    <property type="evidence" value="ECO:0007669"/>
    <property type="project" value="InterPro"/>
</dbReference>
<sequence length="2196" mass="227273">MKTTTSALLKKLSAIINPLALMLVVSGFWSAPALASVCPGGVSEQTIPSVSHTIMCNVLGGSISSSVTVTKNGGLYQLTDLSNATAADALGNPVNLNDALTDGTCYTFTSTGSGTSGAEYQGTMINAVGFTNVVSGACSGGGGGGGPTPPDAPVVTSATTAVSSDYVVSGTHPVDGTVISVIIDANLNNLLDTDEPPATGPVVVSGGSWATAPISISGNTRFLVVANDPISGLPSSLVVHNVSYSVADTTPPSLSGVAFEPSVVNLANQSAVSFRLQGAETGTTADYSITSSNGGAAVTAANVAVTSADQQITGLNLNGLADGTLTLSLTLTDGSDNTSNPATATIQKDATAPAGYSASITPATIDKSNEAAVGIQLSNAEVGATYSYSISSSGGGTAVTGSGTVSTASALIGGINATALPEGTLTLTVTLTDAAGNSGDAKTATATKSYAAAPVITQGEAIAVSMSEDGAPNAFSLTLNATDANSSDTLSWSIKTAAGHGEASVSGAGNSKVISYVPDTDFSGSDSFEVQVSDGALTDSIVVNVTVEAKNDAPTLAEENSWRVIGTAGFSAQETYTNRIAVSASGKIYVAHLSAGILSIKTWEQGQWLQLGESLTAFGREESLSLALSPDAVPYVGYVSSNGTTVRRFNGSEWELVGIEGMNKNATAVPKLIVEEDGIPYVAFVSSPVKTTIMKFTDGAWTLAGELNMSRSSFEFAVAKGIAYLAFGGNGEPVTVTAFENGEPYSLGQEGLNSYNVSRRSLATDADGKPYLAVFHVVEQRAEITLLTLNASEQWQAVGQALEVNYINSMQLVFAADNTPCLGIVAGGGTAVVRQRDGKMEQVGESDFYVGSSGSFSLALGADGTPYVAYQDRATNNKTTVQTYGIAELGSELYVSEDAKALQLLKGITLSDAEGDAITLTLSLSDTKAGTISGTASGNATLAYNKDTGVLTLTGTVADVNASLASIVFSPAANYSGSFNFTLELSDGQAAISKVTTSVVVAKVNDAPVITGAPQTSVNEDEPYSFTPAATDVDGDKLTYGISNKPVWAEFDASTGKLSGTPGNEHVGTTQNIGISVTDGAFTVYLRSFNLTVVNVNDAPVFTAIPNITLNENEDLTYTLDLSSYLTDADGDELSLSISDSINQLASEYSFDGMKLEMNFDGVKSGSVDVSLSAADGKGGSATTTFKLTVVAENDIPVVEGTPESVEMNSSQVKAVSLVGLVSDEESSFGRGLTLTAQDWSYGTITEKDGILTLKSNADANGQQRVNLTLTDSGTASNEDNKASVQIELEIRVNLVQPSLALTGSCITELKVYLSRPFELDLNSCFKGPVGQQLSMSAVSTKPAAVQVSIDAVSNKLTLTGSKAGELATVTVTAATTTGATQDLIMAVQVVDAVAPVISKLERVELNTTGTLTVVTELQLLEKVEGNSLLEKKQNLVQSGTGIPVISKINGHARGSAEWHKRVSASGELLLGSGNHTITWQLTDVAGGKSTEVQQELWLWPQLSVSLDKSEVVYPGDFDITYSLDGQLPTDPDFSTQRRNNLRSFLGTGFLSGSCIDYGYYVISTDSEAYDKGRTYSPPILTRGSGFGSKPTTDISCNASLTVFGYTAYRNRHPDPESSAVSVTIKPEAKANQPISAVIQFKSSLVLSGVTSTELDVADNSAVFNTSVMTLLGITSDDISTTTGISGSRVSISSLTSGLSLSAPTEQVGLTDVVSYPVTLIKTDQGYQLQLPDGLEPGVYQLALEYSNEYGQKGSSNLVLSVVESLPELLPTNDTDSDGLLDTEEGLRDSNGNGIVDYLDLNTLASQLQLSLQDNAALQCQAGRLCALGAYALAAGADGAALTQTEWQLVSNVGPDEDYQPVSDIFDFVIRQLPSVGSSTAVVLPLSQPVPAGAVYRKFANGQWNSFVEDELNQLHSAPSNAAGACPSPRSPAYRPGLNAGDYCMQLTLQDGGPNDADGIANGEIFDPGVLALQGNQLPEPQADVLTLKLNSSGVINLLANDTDPDGDTLELTNVRGFSGTLQFSADGLVQLSPPQDFVGTLSFSYQVADSEGALAESTLEVTISPNSLPVGVADIARTTNNVTITIDVLANDTDADGDRLSLQSGSAGEGQVLVVDNKLRYVPKAGFVGTDTVSYRVADEWQGVAEGSLTVTVEAYPEVEPQTKSSGAGIGGLMLGLLAAAAWRRKTYQRCGALR</sequence>
<feature type="domain" description="Dystroglycan-type cadherin-like" evidence="2">
    <location>
        <begin position="1008"/>
        <end position="1100"/>
    </location>
</feature>
<dbReference type="FunFam" id="2.60.40.10:FF:002543">
    <property type="match status" value="1"/>
</dbReference>
<dbReference type="InterPro" id="IPR006644">
    <property type="entry name" value="Cadg"/>
</dbReference>
<evidence type="ECO:0000313" key="3">
    <source>
        <dbReference type="EMBL" id="RRJ24063.1"/>
    </source>
</evidence>
<accession>A0A3P3QUN7</accession>
<dbReference type="SUPFAM" id="SSF49313">
    <property type="entry name" value="Cadherin-like"/>
    <property type="match status" value="2"/>
</dbReference>
<reference evidence="3 4" key="1">
    <citation type="submission" date="2018-11" db="EMBL/GenBank/DDBJ databases">
        <title>Draft genome analysis of Rheinheimera mesophila isolated from an industrial waste site.</title>
        <authorList>
            <person name="Yu Q."/>
            <person name="Qi Y."/>
            <person name="Zhang H."/>
            <person name="Lu Y."/>
            <person name="Pu J."/>
        </authorList>
    </citation>
    <scope>NUCLEOTIDE SEQUENCE [LARGE SCALE GENOMIC DNA]</scope>
    <source>
        <strain evidence="3 4">IITR13</strain>
    </source>
</reference>
<name>A0A3P3QUN7_9GAMM</name>
<comment type="caution">
    <text evidence="3">The sequence shown here is derived from an EMBL/GenBank/DDBJ whole genome shotgun (WGS) entry which is preliminary data.</text>
</comment>
<organism evidence="3 4">
    <name type="scientific">Rheinheimera mesophila</name>
    <dbReference type="NCBI Taxonomy" id="1547515"/>
    <lineage>
        <taxon>Bacteria</taxon>
        <taxon>Pseudomonadati</taxon>
        <taxon>Pseudomonadota</taxon>
        <taxon>Gammaproteobacteria</taxon>
        <taxon>Chromatiales</taxon>
        <taxon>Chromatiaceae</taxon>
        <taxon>Rheinheimera</taxon>
    </lineage>
</organism>
<dbReference type="Gene3D" id="2.60.40.10">
    <property type="entry name" value="Immunoglobulins"/>
    <property type="match status" value="2"/>
</dbReference>
<dbReference type="Pfam" id="PF05345">
    <property type="entry name" value="He_PIG"/>
    <property type="match status" value="1"/>
</dbReference>
<dbReference type="RefSeq" id="WP_125060848.1">
    <property type="nucleotide sequence ID" value="NZ_RRCF01000001.1"/>
</dbReference>
<evidence type="ECO:0000313" key="4">
    <source>
        <dbReference type="Proteomes" id="UP000276260"/>
    </source>
</evidence>
<dbReference type="Pfam" id="PF17963">
    <property type="entry name" value="Big_9"/>
    <property type="match status" value="4"/>
</dbReference>
<evidence type="ECO:0000259" key="2">
    <source>
        <dbReference type="SMART" id="SM00736"/>
    </source>
</evidence>
<feature type="signal peptide" evidence="1">
    <location>
        <begin position="1"/>
        <end position="35"/>
    </location>
</feature>
<gene>
    <name evidence="3" type="ORF">EIK76_08440</name>
</gene>
<feature type="domain" description="Dystroglycan-type cadherin-like" evidence="2">
    <location>
        <begin position="456"/>
        <end position="554"/>
    </location>
</feature>
<dbReference type="PROSITE" id="PS00018">
    <property type="entry name" value="EF_HAND_1"/>
    <property type="match status" value="1"/>
</dbReference>
<dbReference type="InterPro" id="IPR015919">
    <property type="entry name" value="Cadherin-like_sf"/>
</dbReference>
<dbReference type="Proteomes" id="UP000276260">
    <property type="component" value="Unassembled WGS sequence"/>
</dbReference>
<feature type="chain" id="PRO_5017949444" evidence="1">
    <location>
        <begin position="36"/>
        <end position="2196"/>
    </location>
</feature>
<dbReference type="Gene3D" id="2.60.40.2810">
    <property type="match status" value="2"/>
</dbReference>
<dbReference type="PANTHER" id="PTHR34720:SF9">
    <property type="entry name" value="BLR4714 PROTEIN"/>
    <property type="match status" value="1"/>
</dbReference>
<evidence type="ECO:0000256" key="1">
    <source>
        <dbReference type="SAM" id="SignalP"/>
    </source>
</evidence>
<feature type="domain" description="Dystroglycan-type cadherin-like" evidence="2">
    <location>
        <begin position="1101"/>
        <end position="1197"/>
    </location>
</feature>
<dbReference type="InterPro" id="IPR013783">
    <property type="entry name" value="Ig-like_fold"/>
</dbReference>
<dbReference type="GO" id="GO:0016020">
    <property type="term" value="C:membrane"/>
    <property type="evidence" value="ECO:0007669"/>
    <property type="project" value="InterPro"/>
</dbReference>
<dbReference type="Gene3D" id="2.60.40.3440">
    <property type="match status" value="1"/>
</dbReference>
<dbReference type="OrthoDB" id="7486720at2"/>
<dbReference type="PANTHER" id="PTHR34720">
    <property type="entry name" value="MICROCYSTIN DEPENDENT PROTEIN"/>
    <property type="match status" value="1"/>
</dbReference>